<evidence type="ECO:0000313" key="6">
    <source>
        <dbReference type="EMBL" id="CAJ1950146.1"/>
    </source>
</evidence>
<dbReference type="PROSITE" id="PS51687">
    <property type="entry name" value="SAM_MT_RNA_M5U"/>
    <property type="match status" value="1"/>
</dbReference>
<dbReference type="GO" id="GO:0032259">
    <property type="term" value="P:methylation"/>
    <property type="evidence" value="ECO:0007669"/>
    <property type="project" value="UniProtKB-KW"/>
</dbReference>
<keyword evidence="2 4" id="KW-0808">Transferase</keyword>
<accession>A0AAD2FRW5</accession>
<protein>
    <submittedName>
        <fullName evidence="6">Uncharacterized protein</fullName>
    </submittedName>
</protein>
<feature type="binding site" evidence="4">
    <location>
        <position position="335"/>
    </location>
    <ligand>
        <name>S-adenosyl-L-methionine</name>
        <dbReference type="ChEBI" id="CHEBI:59789"/>
    </ligand>
</feature>
<dbReference type="GO" id="GO:0006396">
    <property type="term" value="P:RNA processing"/>
    <property type="evidence" value="ECO:0007669"/>
    <property type="project" value="InterPro"/>
</dbReference>
<evidence type="ECO:0000313" key="7">
    <source>
        <dbReference type="Proteomes" id="UP001295423"/>
    </source>
</evidence>
<feature type="compositionally biased region" description="Basic residues" evidence="5">
    <location>
        <begin position="26"/>
        <end position="35"/>
    </location>
</feature>
<dbReference type="Pfam" id="PF05958">
    <property type="entry name" value="tRNA_U5-meth_tr"/>
    <property type="match status" value="1"/>
</dbReference>
<comment type="similarity">
    <text evidence="4">Belongs to the class I-like SAM-binding methyltransferase superfamily. RNA M5U methyltransferase family.</text>
</comment>
<feature type="binding site" evidence="4">
    <location>
        <position position="314"/>
    </location>
    <ligand>
        <name>S-adenosyl-L-methionine</name>
        <dbReference type="ChEBI" id="CHEBI:59789"/>
    </ligand>
</feature>
<comment type="caution">
    <text evidence="6">The sequence shown here is derived from an EMBL/GenBank/DDBJ whole genome shotgun (WGS) entry which is preliminary data.</text>
</comment>
<dbReference type="Gene3D" id="3.40.50.150">
    <property type="entry name" value="Vaccinia Virus protein VP39"/>
    <property type="match status" value="1"/>
</dbReference>
<evidence type="ECO:0000256" key="2">
    <source>
        <dbReference type="ARBA" id="ARBA00022679"/>
    </source>
</evidence>
<gene>
    <name evidence="6" type="ORF">CYCCA115_LOCUS12445</name>
</gene>
<feature type="compositionally biased region" description="Low complexity" evidence="5">
    <location>
        <begin position="39"/>
        <end position="52"/>
    </location>
</feature>
<dbReference type="GO" id="GO:0008173">
    <property type="term" value="F:RNA methyltransferase activity"/>
    <property type="evidence" value="ECO:0007669"/>
    <property type="project" value="InterPro"/>
</dbReference>
<dbReference type="AlphaFoldDB" id="A0AAD2FRW5"/>
<keyword evidence="7" id="KW-1185">Reference proteome</keyword>
<feature type="compositionally biased region" description="Basic residues" evidence="5">
    <location>
        <begin position="1"/>
        <end position="13"/>
    </location>
</feature>
<dbReference type="SUPFAM" id="SSF53335">
    <property type="entry name" value="S-adenosyl-L-methionine-dependent methyltransferases"/>
    <property type="match status" value="1"/>
</dbReference>
<dbReference type="PANTHER" id="PTHR47548">
    <property type="entry name" value="BNAA06G32370D PROTEIN"/>
    <property type="match status" value="1"/>
</dbReference>
<name>A0AAD2FRW5_9STRA</name>
<dbReference type="InterPro" id="IPR029063">
    <property type="entry name" value="SAM-dependent_MTases_sf"/>
</dbReference>
<evidence type="ECO:0000256" key="3">
    <source>
        <dbReference type="ARBA" id="ARBA00022691"/>
    </source>
</evidence>
<evidence type="ECO:0000256" key="4">
    <source>
        <dbReference type="PROSITE-ProRule" id="PRU01024"/>
    </source>
</evidence>
<evidence type="ECO:0000256" key="1">
    <source>
        <dbReference type="ARBA" id="ARBA00022603"/>
    </source>
</evidence>
<reference evidence="6" key="1">
    <citation type="submission" date="2023-08" db="EMBL/GenBank/DDBJ databases">
        <authorList>
            <person name="Audoor S."/>
            <person name="Bilcke G."/>
        </authorList>
    </citation>
    <scope>NUCLEOTIDE SEQUENCE</scope>
</reference>
<proteinExistence type="inferred from homology"/>
<dbReference type="InterPro" id="IPR053304">
    <property type="entry name" value="RNA_M5U_MTase"/>
</dbReference>
<keyword evidence="1 4" id="KW-0489">Methyltransferase</keyword>
<feature type="region of interest" description="Disordered" evidence="5">
    <location>
        <begin position="1"/>
        <end position="64"/>
    </location>
</feature>
<dbReference type="Proteomes" id="UP001295423">
    <property type="component" value="Unassembled WGS sequence"/>
</dbReference>
<sequence>MGSGNHSKKKKIAGKKDDKTPTQLRNARKRRKTKLTKQSSAHRLVSSSSSTSGGDDDPSLRYLSNPTAAPIIQQATSFFQEQGHAFEVKVGPTSGWRTVSKLAVRSQSGVLCLGLFAPGSHQLLEIPNCQAHHPRINSAIQVLQKQCRKCDIKPYDEQTGTGSLKYVAINIERSTGNQQVSLVWNKNANGNSNDEKEKEKEDSKLQKLCEALIKVSKNNDDRLVLHSLWVHYSNLNKYANSIFDRDGQWELKYGDNMVVEYLDINGAPKAPLHFPPQVFRQANIDAFRKIVEEIRNYLERKKNKSKPKRCVELYGGVGTIGLHIADLCETFVSSDENPFNKTCFEQTVAAMMDLLPGGTTTTTMMMKEIPYESKNAVDMTYTQAFRESNTIIVDPPRKGLDTEVADALCTQDKLKTLIYVSCGFAAFTRDYDTLTTKGKWKLEHAEGHVLFPGSDAIETLAFFSR</sequence>
<dbReference type="PANTHER" id="PTHR47548:SF1">
    <property type="entry name" value="S-ADENOSYL-L-METHIONINE-DEPENDENT METHYLTRANSFERASES SUPERFAMILY PROTEIN"/>
    <property type="match status" value="1"/>
</dbReference>
<keyword evidence="3 4" id="KW-0949">S-adenosyl-L-methionine</keyword>
<dbReference type="Gene3D" id="2.40.50.1070">
    <property type="match status" value="1"/>
</dbReference>
<dbReference type="InterPro" id="IPR010280">
    <property type="entry name" value="U5_MeTrfase_fam"/>
</dbReference>
<dbReference type="EMBL" id="CAKOGP040001759">
    <property type="protein sequence ID" value="CAJ1950146.1"/>
    <property type="molecule type" value="Genomic_DNA"/>
</dbReference>
<feature type="binding site" evidence="4">
    <location>
        <position position="281"/>
    </location>
    <ligand>
        <name>S-adenosyl-L-methionine</name>
        <dbReference type="ChEBI" id="CHEBI:59789"/>
    </ligand>
</feature>
<feature type="active site" description="Nucleophile" evidence="4">
    <location>
        <position position="422"/>
    </location>
</feature>
<evidence type="ECO:0000256" key="5">
    <source>
        <dbReference type="SAM" id="MobiDB-lite"/>
    </source>
</evidence>
<feature type="binding site" evidence="4">
    <location>
        <position position="394"/>
    </location>
    <ligand>
        <name>S-adenosyl-L-methionine</name>
        <dbReference type="ChEBI" id="CHEBI:59789"/>
    </ligand>
</feature>
<organism evidence="6 7">
    <name type="scientific">Cylindrotheca closterium</name>
    <dbReference type="NCBI Taxonomy" id="2856"/>
    <lineage>
        <taxon>Eukaryota</taxon>
        <taxon>Sar</taxon>
        <taxon>Stramenopiles</taxon>
        <taxon>Ochrophyta</taxon>
        <taxon>Bacillariophyta</taxon>
        <taxon>Bacillariophyceae</taxon>
        <taxon>Bacillariophycidae</taxon>
        <taxon>Bacillariales</taxon>
        <taxon>Bacillariaceae</taxon>
        <taxon>Cylindrotheca</taxon>
    </lineage>
</organism>